<dbReference type="Pfam" id="PF13589">
    <property type="entry name" value="HATPase_c_3"/>
    <property type="match status" value="1"/>
</dbReference>
<protein>
    <submittedName>
        <fullName evidence="3">ATP-binding protein</fullName>
    </submittedName>
</protein>
<dbReference type="InterPro" id="IPR036890">
    <property type="entry name" value="HATPase_C_sf"/>
</dbReference>
<dbReference type="InterPro" id="IPR005467">
    <property type="entry name" value="His_kinase_dom"/>
</dbReference>
<sequence>MPNSETFKISAALKDLIGKELITDEFVAVFELVKNSFDANATKVEVRFENNHDHPKSDKIIISDNGKGMNYDDLKNKWLFVAYSAKRLGKENDDYRDKIKVNRIFAGAKGVGRFSCDRLGRYLNMVTIKDEANPKIENLKVNWEDFENSDEEEFVNINVSHDRLKTSNFKYKHGTSLEISGLRDDWDRERILSLKRSLVKLINPNQENDSQNFSIEIVAEDEKPIDLLPNKKNEKRSDWEIVNGTIRNSVFETLEIKTSNILVNISEDGKYIETTLQDRGDLIYYLKEKNPFQELHNIKVYLFQLNYKAKQNFHRIMGMRSVEYGSVFMYKNGFRVYPFGEEGEDILLIDRRKQQGYNRFLGTRDLIGRIEIDGDQPELREITSRDGGLVKTSTYYQLVDFFYEYVLKRLENYVVNVIRWGDEKLIKETGELLPELWPKDVKVEILGIIAGFINSKNIIDIQYDKDFLEIISEKQNKSVDKIVKNITNVAEKSGNPDLIKEAKKIEKAIKETKEDSKKAQVKAANEEKLRKESEEKLEYVIGQNNFLKDEISDDTKNLESILHHIGLTTNFIRMDIEDLVKSINRGDNKDKILQIVKRISSENLKVTSFAKYFKKVNFNIHSNKVKKDIVAFINEYIENVYRKREDLISNRELLNVNFDVPKTLKFTMEFNPIDLIIIIDNLTNNSLKNGAKSIHITWVEINKQETLLKFSDDGKGVKDSIVDQIFDFGFTTTRGSGLGLYHIRDIMKKMKSTIEVNNNIKPGVEFLLTFKK</sequence>
<evidence type="ECO:0000259" key="2">
    <source>
        <dbReference type="PROSITE" id="PS50109"/>
    </source>
</evidence>
<gene>
    <name evidence="3" type="ORF">ACFOWS_06350</name>
</gene>
<evidence type="ECO:0000256" key="1">
    <source>
        <dbReference type="SAM" id="Coils"/>
    </source>
</evidence>
<dbReference type="EMBL" id="JBHSCL010000004">
    <property type="protein sequence ID" value="MFC4219742.1"/>
    <property type="molecule type" value="Genomic_DNA"/>
</dbReference>
<dbReference type="InterPro" id="IPR003594">
    <property type="entry name" value="HATPase_dom"/>
</dbReference>
<reference evidence="4" key="1">
    <citation type="journal article" date="2019" name="Int. J. Syst. Evol. Microbiol.">
        <title>The Global Catalogue of Microorganisms (GCM) 10K type strain sequencing project: providing services to taxonomists for standard genome sequencing and annotation.</title>
        <authorList>
            <consortium name="The Broad Institute Genomics Platform"/>
            <consortium name="The Broad Institute Genome Sequencing Center for Infectious Disease"/>
            <person name="Wu L."/>
            <person name="Ma J."/>
        </authorList>
    </citation>
    <scope>NUCLEOTIDE SEQUENCE [LARGE SCALE GENOMIC DNA]</scope>
    <source>
        <strain evidence="4">CGMCC 1.15774</strain>
    </source>
</reference>
<comment type="caution">
    <text evidence="3">The sequence shown here is derived from an EMBL/GenBank/DDBJ whole genome shotgun (WGS) entry which is preliminary data.</text>
</comment>
<evidence type="ECO:0000313" key="4">
    <source>
        <dbReference type="Proteomes" id="UP001595841"/>
    </source>
</evidence>
<dbReference type="SMART" id="SM00387">
    <property type="entry name" value="HATPase_c"/>
    <property type="match status" value="1"/>
</dbReference>
<dbReference type="Proteomes" id="UP001595841">
    <property type="component" value="Unassembled WGS sequence"/>
</dbReference>
<proteinExistence type="predicted"/>
<organism evidence="3 4">
    <name type="scientific">Flagellimonas marina</name>
    <dbReference type="NCBI Taxonomy" id="1775168"/>
    <lineage>
        <taxon>Bacteria</taxon>
        <taxon>Pseudomonadati</taxon>
        <taxon>Bacteroidota</taxon>
        <taxon>Flavobacteriia</taxon>
        <taxon>Flavobacteriales</taxon>
        <taxon>Flavobacteriaceae</taxon>
        <taxon>Flagellimonas</taxon>
    </lineage>
</organism>
<dbReference type="Gene3D" id="3.30.565.10">
    <property type="entry name" value="Histidine kinase-like ATPase, C-terminal domain"/>
    <property type="match status" value="2"/>
</dbReference>
<keyword evidence="3" id="KW-0067">ATP-binding</keyword>
<dbReference type="GO" id="GO:0005524">
    <property type="term" value="F:ATP binding"/>
    <property type="evidence" value="ECO:0007669"/>
    <property type="project" value="UniProtKB-KW"/>
</dbReference>
<keyword evidence="4" id="KW-1185">Reference proteome</keyword>
<feature type="coiled-coil region" evidence="1">
    <location>
        <begin position="495"/>
        <end position="536"/>
    </location>
</feature>
<evidence type="ECO:0000313" key="3">
    <source>
        <dbReference type="EMBL" id="MFC4219742.1"/>
    </source>
</evidence>
<dbReference type="Pfam" id="PF02518">
    <property type="entry name" value="HATPase_c"/>
    <property type="match status" value="1"/>
</dbReference>
<dbReference type="RefSeq" id="WP_379763101.1">
    <property type="nucleotide sequence ID" value="NZ_JBHSCL010000004.1"/>
</dbReference>
<name>A0ABV8PI81_9FLAO</name>
<keyword evidence="1" id="KW-0175">Coiled coil</keyword>
<keyword evidence="3" id="KW-0547">Nucleotide-binding</keyword>
<dbReference type="PANTHER" id="PTHR43065">
    <property type="entry name" value="SENSOR HISTIDINE KINASE"/>
    <property type="match status" value="1"/>
</dbReference>
<dbReference type="PROSITE" id="PS50109">
    <property type="entry name" value="HIS_KIN"/>
    <property type="match status" value="1"/>
</dbReference>
<accession>A0ABV8PI81</accession>
<dbReference type="SUPFAM" id="SSF55874">
    <property type="entry name" value="ATPase domain of HSP90 chaperone/DNA topoisomerase II/histidine kinase"/>
    <property type="match status" value="2"/>
</dbReference>
<feature type="domain" description="Histidine kinase" evidence="2">
    <location>
        <begin position="560"/>
        <end position="772"/>
    </location>
</feature>